<evidence type="ECO:0000256" key="3">
    <source>
        <dbReference type="ARBA" id="ARBA00023163"/>
    </source>
</evidence>
<evidence type="ECO:0000313" key="7">
    <source>
        <dbReference type="Proteomes" id="UP000063699"/>
    </source>
</evidence>
<dbReference type="PANTHER" id="PTHR30146">
    <property type="entry name" value="LACI-RELATED TRANSCRIPTIONAL REPRESSOR"/>
    <property type="match status" value="1"/>
</dbReference>
<dbReference type="CDD" id="cd01392">
    <property type="entry name" value="HTH_LacI"/>
    <property type="match status" value="1"/>
</dbReference>
<accession>A0A0N9HQQ3</accession>
<dbReference type="OrthoDB" id="4268837at2"/>
<dbReference type="PROSITE" id="PS50943">
    <property type="entry name" value="HTH_CROC1"/>
    <property type="match status" value="1"/>
</dbReference>
<dbReference type="InterPro" id="IPR028082">
    <property type="entry name" value="Peripla_BP_I"/>
</dbReference>
<dbReference type="SMART" id="SM00354">
    <property type="entry name" value="HTH_LACI"/>
    <property type="match status" value="1"/>
</dbReference>
<evidence type="ECO:0000259" key="5">
    <source>
        <dbReference type="PROSITE" id="PS50943"/>
    </source>
</evidence>
<dbReference type="PROSITE" id="PS50932">
    <property type="entry name" value="HTH_LACI_2"/>
    <property type="match status" value="1"/>
</dbReference>
<keyword evidence="3" id="KW-0804">Transcription</keyword>
<dbReference type="Proteomes" id="UP000063699">
    <property type="component" value="Chromosome"/>
</dbReference>
<dbReference type="SUPFAM" id="SSF47413">
    <property type="entry name" value="lambda repressor-like DNA-binding domains"/>
    <property type="match status" value="1"/>
</dbReference>
<organism evidence="6 7">
    <name type="scientific">Kibdelosporangium phytohabitans</name>
    <dbReference type="NCBI Taxonomy" id="860235"/>
    <lineage>
        <taxon>Bacteria</taxon>
        <taxon>Bacillati</taxon>
        <taxon>Actinomycetota</taxon>
        <taxon>Actinomycetes</taxon>
        <taxon>Pseudonocardiales</taxon>
        <taxon>Pseudonocardiaceae</taxon>
        <taxon>Kibdelosporangium</taxon>
    </lineage>
</organism>
<evidence type="ECO:0000313" key="6">
    <source>
        <dbReference type="EMBL" id="ALG07073.1"/>
    </source>
</evidence>
<dbReference type="PANTHER" id="PTHR30146:SF109">
    <property type="entry name" value="HTH-TYPE TRANSCRIPTIONAL REGULATOR GALS"/>
    <property type="match status" value="1"/>
</dbReference>
<evidence type="ECO:0000256" key="1">
    <source>
        <dbReference type="ARBA" id="ARBA00023015"/>
    </source>
</evidence>
<dbReference type="Pfam" id="PF00356">
    <property type="entry name" value="LacI"/>
    <property type="match status" value="1"/>
</dbReference>
<gene>
    <name evidence="6" type="ORF">AOZ06_09165</name>
</gene>
<dbReference type="KEGG" id="kphy:AOZ06_09165"/>
<dbReference type="PRINTS" id="PR00036">
    <property type="entry name" value="HTHLACI"/>
</dbReference>
<dbReference type="EMBL" id="CP012752">
    <property type="protein sequence ID" value="ALG07073.1"/>
    <property type="molecule type" value="Genomic_DNA"/>
</dbReference>
<keyword evidence="7" id="KW-1185">Reference proteome</keyword>
<evidence type="ECO:0000256" key="2">
    <source>
        <dbReference type="ARBA" id="ARBA00023125"/>
    </source>
</evidence>
<reference evidence="6 7" key="1">
    <citation type="submission" date="2015-07" db="EMBL/GenBank/DDBJ databases">
        <title>Genome sequencing of Kibdelosporangium phytohabitans.</title>
        <authorList>
            <person name="Qin S."/>
            <person name="Xing K."/>
        </authorList>
    </citation>
    <scope>NUCLEOTIDE SEQUENCE [LARGE SCALE GENOMIC DNA]</scope>
    <source>
        <strain evidence="6 7">KLBMP1111</strain>
    </source>
</reference>
<evidence type="ECO:0000259" key="4">
    <source>
        <dbReference type="PROSITE" id="PS50932"/>
    </source>
</evidence>
<dbReference type="GO" id="GO:0000976">
    <property type="term" value="F:transcription cis-regulatory region binding"/>
    <property type="evidence" value="ECO:0007669"/>
    <property type="project" value="TreeGrafter"/>
</dbReference>
<proteinExistence type="predicted"/>
<dbReference type="PROSITE" id="PS00356">
    <property type="entry name" value="HTH_LACI_1"/>
    <property type="match status" value="1"/>
</dbReference>
<dbReference type="InterPro" id="IPR000843">
    <property type="entry name" value="HTH_LacI"/>
</dbReference>
<feature type="domain" description="HTH cro/C1-type" evidence="5">
    <location>
        <begin position="12"/>
        <end position="61"/>
    </location>
</feature>
<dbReference type="SUPFAM" id="SSF53822">
    <property type="entry name" value="Periplasmic binding protein-like I"/>
    <property type="match status" value="1"/>
</dbReference>
<dbReference type="Pfam" id="PF13377">
    <property type="entry name" value="Peripla_BP_3"/>
    <property type="match status" value="1"/>
</dbReference>
<dbReference type="Gene3D" id="3.40.50.2300">
    <property type="match status" value="2"/>
</dbReference>
<dbReference type="CDD" id="cd06267">
    <property type="entry name" value="PBP1_LacI_sugar_binding-like"/>
    <property type="match status" value="1"/>
</dbReference>
<feature type="domain" description="HTH lacI-type" evidence="4">
    <location>
        <begin position="17"/>
        <end position="71"/>
    </location>
</feature>
<dbReference type="GO" id="GO:0003700">
    <property type="term" value="F:DNA-binding transcription factor activity"/>
    <property type="evidence" value="ECO:0007669"/>
    <property type="project" value="TreeGrafter"/>
</dbReference>
<protein>
    <submittedName>
        <fullName evidence="6">LacI family transcriptional regulator</fullName>
    </submittedName>
</protein>
<dbReference type="AlphaFoldDB" id="A0A0N9HQQ3"/>
<sequence>MRSYRYKELVPRHQKRVTLEEVARIAGVSRATVSRVVNGVASVDESIRRTVEKAISTTGYLPNLAARSLVTRRADAVALVLPSEDRIVGDPFFTRIVRGVSGVLSPLGVHLVLMTTSADTGDQVVADLRQGRLDGVILVHTYRADPLPNRLVRGRQPVVLSARPADPIPITYVDVNQTAGGALAAEHLVARGCHRVATITGSLDRPPGHDRLAGFCSAMARLGQPGVICVEGDFTRQSGAAAMRRLITAHPEVDGVFIASDLMAEGALPVLREHGRRVPDDVAVVGFDDSSAALSCDPPLTTVRQPVEDMAAEMARQLLKQVDQIDTPIRSVIFEPSLVIRQSA</sequence>
<dbReference type="Gene3D" id="1.10.260.40">
    <property type="entry name" value="lambda repressor-like DNA-binding domains"/>
    <property type="match status" value="1"/>
</dbReference>
<dbReference type="STRING" id="860235.AOZ06_09165"/>
<name>A0A0N9HQQ3_9PSEU</name>
<dbReference type="InterPro" id="IPR010982">
    <property type="entry name" value="Lambda_DNA-bd_dom_sf"/>
</dbReference>
<dbReference type="InterPro" id="IPR001387">
    <property type="entry name" value="Cro/C1-type_HTH"/>
</dbReference>
<keyword evidence="2" id="KW-0238">DNA-binding</keyword>
<dbReference type="InterPro" id="IPR046335">
    <property type="entry name" value="LacI/GalR-like_sensor"/>
</dbReference>
<keyword evidence="1" id="KW-0805">Transcription regulation</keyword>